<evidence type="ECO:0000313" key="1">
    <source>
        <dbReference type="EMBL" id="KAI3727116.1"/>
    </source>
</evidence>
<evidence type="ECO:0000313" key="2">
    <source>
        <dbReference type="Proteomes" id="UP001056120"/>
    </source>
</evidence>
<protein>
    <submittedName>
        <fullName evidence="1">Uncharacterized protein</fullName>
    </submittedName>
</protein>
<reference evidence="1 2" key="2">
    <citation type="journal article" date="2022" name="Mol. Ecol. Resour.">
        <title>The genomes of chicory, endive, great burdock and yacon provide insights into Asteraceae paleo-polyploidization history and plant inulin production.</title>
        <authorList>
            <person name="Fan W."/>
            <person name="Wang S."/>
            <person name="Wang H."/>
            <person name="Wang A."/>
            <person name="Jiang F."/>
            <person name="Liu H."/>
            <person name="Zhao H."/>
            <person name="Xu D."/>
            <person name="Zhang Y."/>
        </authorList>
    </citation>
    <scope>NUCLEOTIDE SEQUENCE [LARGE SCALE GENOMIC DNA]</scope>
    <source>
        <strain evidence="2">cv. Yunnan</strain>
        <tissue evidence="1">Leaves</tissue>
    </source>
</reference>
<sequence>MVHGPRGHGKHGKLPTTALYLIYLSEHDLQVPPRSRAAMNSEYQMGLNNLERLAPGRELHIFSSNTLLDYLKSKVNDVTWYPRSGVLISYGVIGNICSKF</sequence>
<comment type="caution">
    <text evidence="1">The sequence shown here is derived from an EMBL/GenBank/DDBJ whole genome shotgun (WGS) entry which is preliminary data.</text>
</comment>
<organism evidence="1 2">
    <name type="scientific">Smallanthus sonchifolius</name>
    <dbReference type="NCBI Taxonomy" id="185202"/>
    <lineage>
        <taxon>Eukaryota</taxon>
        <taxon>Viridiplantae</taxon>
        <taxon>Streptophyta</taxon>
        <taxon>Embryophyta</taxon>
        <taxon>Tracheophyta</taxon>
        <taxon>Spermatophyta</taxon>
        <taxon>Magnoliopsida</taxon>
        <taxon>eudicotyledons</taxon>
        <taxon>Gunneridae</taxon>
        <taxon>Pentapetalae</taxon>
        <taxon>asterids</taxon>
        <taxon>campanulids</taxon>
        <taxon>Asterales</taxon>
        <taxon>Asteraceae</taxon>
        <taxon>Asteroideae</taxon>
        <taxon>Heliantheae alliance</taxon>
        <taxon>Millerieae</taxon>
        <taxon>Smallanthus</taxon>
    </lineage>
</organism>
<gene>
    <name evidence="1" type="ORF">L1987_66925</name>
</gene>
<dbReference type="EMBL" id="CM042039">
    <property type="protein sequence ID" value="KAI3727116.1"/>
    <property type="molecule type" value="Genomic_DNA"/>
</dbReference>
<name>A0ACB9BYG0_9ASTR</name>
<reference evidence="2" key="1">
    <citation type="journal article" date="2022" name="Mol. Ecol. Resour.">
        <title>The genomes of chicory, endive, great burdock and yacon provide insights into Asteraceae palaeo-polyploidization history and plant inulin production.</title>
        <authorList>
            <person name="Fan W."/>
            <person name="Wang S."/>
            <person name="Wang H."/>
            <person name="Wang A."/>
            <person name="Jiang F."/>
            <person name="Liu H."/>
            <person name="Zhao H."/>
            <person name="Xu D."/>
            <person name="Zhang Y."/>
        </authorList>
    </citation>
    <scope>NUCLEOTIDE SEQUENCE [LARGE SCALE GENOMIC DNA]</scope>
    <source>
        <strain evidence="2">cv. Yunnan</strain>
    </source>
</reference>
<keyword evidence="2" id="KW-1185">Reference proteome</keyword>
<accession>A0ACB9BYG0</accession>
<proteinExistence type="predicted"/>
<dbReference type="Proteomes" id="UP001056120">
    <property type="component" value="Linkage Group LG22"/>
</dbReference>